<feature type="compositionally biased region" description="Basic and acidic residues" evidence="2">
    <location>
        <begin position="1"/>
        <end position="10"/>
    </location>
</feature>
<feature type="region of interest" description="Disordered" evidence="2">
    <location>
        <begin position="1"/>
        <end position="78"/>
    </location>
</feature>
<feature type="transmembrane region" description="Helical" evidence="3">
    <location>
        <begin position="453"/>
        <end position="474"/>
    </location>
</feature>
<keyword evidence="3" id="KW-0812">Transmembrane</keyword>
<evidence type="ECO:0000256" key="2">
    <source>
        <dbReference type="SAM" id="MobiDB-lite"/>
    </source>
</evidence>
<feature type="region of interest" description="Disordered" evidence="2">
    <location>
        <begin position="242"/>
        <end position="276"/>
    </location>
</feature>
<feature type="compositionally biased region" description="Polar residues" evidence="2">
    <location>
        <begin position="62"/>
        <end position="74"/>
    </location>
</feature>
<feature type="region of interest" description="Disordered" evidence="2">
    <location>
        <begin position="142"/>
        <end position="170"/>
    </location>
</feature>
<keyword evidence="3" id="KW-1133">Transmembrane helix</keyword>
<gene>
    <name evidence="4" type="ORF">ZYGM_003720</name>
</gene>
<protein>
    <submittedName>
        <fullName evidence="4">Uncharacterized protein</fullName>
    </submittedName>
</protein>
<feature type="coiled-coil region" evidence="1">
    <location>
        <begin position="397"/>
        <end position="424"/>
    </location>
</feature>
<dbReference type="EMBL" id="BIMX01000002">
    <property type="protein sequence ID" value="GCE97562.1"/>
    <property type="molecule type" value="Genomic_DNA"/>
</dbReference>
<feature type="compositionally biased region" description="Low complexity" evidence="2">
    <location>
        <begin position="24"/>
        <end position="37"/>
    </location>
</feature>
<reference evidence="4 5" key="1">
    <citation type="submission" date="2019-01" db="EMBL/GenBank/DDBJ databases">
        <title>Draft Genome Sequencing of Zygosaccharomyces mellis Ca-7.</title>
        <authorList>
            <person name="Shiwa Y."/>
            <person name="Kanesaki Y."/>
            <person name="Ishige T."/>
            <person name="Mura K."/>
            <person name="Hori T."/>
            <person name="Tamura T."/>
        </authorList>
    </citation>
    <scope>NUCLEOTIDE SEQUENCE [LARGE SCALE GENOMIC DNA]</scope>
    <source>
        <strain evidence="4 5">Ca-7</strain>
    </source>
</reference>
<dbReference type="Pfam" id="PF13694">
    <property type="entry name" value="Hph"/>
    <property type="match status" value="1"/>
</dbReference>
<comment type="caution">
    <text evidence="4">The sequence shown here is derived from an EMBL/GenBank/DDBJ whole genome shotgun (WGS) entry which is preliminary data.</text>
</comment>
<organism evidence="4 5">
    <name type="scientific">Zygosaccharomyces mellis</name>
    <dbReference type="NCBI Taxonomy" id="42258"/>
    <lineage>
        <taxon>Eukaryota</taxon>
        <taxon>Fungi</taxon>
        <taxon>Dikarya</taxon>
        <taxon>Ascomycota</taxon>
        <taxon>Saccharomycotina</taxon>
        <taxon>Saccharomycetes</taxon>
        <taxon>Saccharomycetales</taxon>
        <taxon>Saccharomycetaceae</taxon>
        <taxon>Zygosaccharomyces</taxon>
    </lineage>
</organism>
<dbReference type="AlphaFoldDB" id="A0A4C2E563"/>
<dbReference type="InterPro" id="IPR025752">
    <property type="entry name" value="HPH_family"/>
</dbReference>
<evidence type="ECO:0000256" key="1">
    <source>
        <dbReference type="SAM" id="Coils"/>
    </source>
</evidence>
<name>A0A4C2E563_9SACH</name>
<evidence type="ECO:0000313" key="5">
    <source>
        <dbReference type="Proteomes" id="UP000301737"/>
    </source>
</evidence>
<evidence type="ECO:0000256" key="3">
    <source>
        <dbReference type="SAM" id="Phobius"/>
    </source>
</evidence>
<keyword evidence="3" id="KW-0472">Membrane</keyword>
<dbReference type="GO" id="GO:0005783">
    <property type="term" value="C:endoplasmic reticulum"/>
    <property type="evidence" value="ECO:0007669"/>
    <property type="project" value="InterPro"/>
</dbReference>
<accession>A0A4C2E563</accession>
<dbReference type="Proteomes" id="UP000301737">
    <property type="component" value="Unassembled WGS sequence"/>
</dbReference>
<feature type="compositionally biased region" description="Polar residues" evidence="2">
    <location>
        <begin position="38"/>
        <end position="55"/>
    </location>
</feature>
<proteinExistence type="predicted"/>
<keyword evidence="5" id="KW-1185">Reference proteome</keyword>
<keyword evidence="1" id="KW-0175">Coiled coil</keyword>
<dbReference type="OrthoDB" id="4068598at2759"/>
<feature type="compositionally biased region" description="Low complexity" evidence="2">
    <location>
        <begin position="245"/>
        <end position="276"/>
    </location>
</feature>
<sequence length="475" mass="53664">MFSIDRKERFSQNAKSLTNERKFSAPSTSSSTRASTSVQDKPQFQKRTSLPTISVNGKPVRNRQSSLPGQSSSAAIDRHFRGHVPEDLTSASTGMFSECMFQSPPKAGNESSSSIYAVPSKSDWIDFEYLKRNPANLSTIHKTKHRHSQGVNPSHPHSKRHPARSYSSTFAPDRKRLVNQFLRSVDPASSNESTLTKEQTPFTLTPLSGMDHENIDVSHKGSLQTLLYLDLEQLQRCLVKPPPISMVGPPGSSSTSSVSSSSVMPEESSSSSSSLFGVSEDSYMPPEFDVDNVVYDLNNEVWHNYNELDYYKKHVATQLHNFENVIKQILKGIIIKDEFEFQKSIKTFDSLVMDLQKLKQQVLLMYDSIKNKSLMSLRTDFDENIQDTFISKTNAAVEANVQQLRSLEDRIEVSKKKLVQQKDTLRKMESLLSLKDDMLASQRNTKLAYQYRYMVFDLGVFTVIIFVCVLGKLLL</sequence>
<evidence type="ECO:0000313" key="4">
    <source>
        <dbReference type="EMBL" id="GCE97562.1"/>
    </source>
</evidence>